<organism evidence="7 8">
    <name type="scientific">Phormidium yuhuli AB48</name>
    <dbReference type="NCBI Taxonomy" id="2940671"/>
    <lineage>
        <taxon>Bacteria</taxon>
        <taxon>Bacillati</taxon>
        <taxon>Cyanobacteriota</taxon>
        <taxon>Cyanophyceae</taxon>
        <taxon>Oscillatoriophycideae</taxon>
        <taxon>Oscillatoriales</taxon>
        <taxon>Oscillatoriaceae</taxon>
        <taxon>Phormidium</taxon>
        <taxon>Phormidium yuhuli</taxon>
    </lineage>
</organism>
<evidence type="ECO:0000256" key="3">
    <source>
        <dbReference type="ARBA" id="ARBA00012824"/>
    </source>
</evidence>
<evidence type="ECO:0000259" key="6">
    <source>
        <dbReference type="Pfam" id="PF00425"/>
    </source>
</evidence>
<protein>
    <recommendedName>
        <fullName evidence="3">isochorismate synthase</fullName>
        <ecNumber evidence="3">5.4.4.2</ecNumber>
    </recommendedName>
    <alternativeName>
        <fullName evidence="5">Isochorismate mutase</fullName>
    </alternativeName>
</protein>
<dbReference type="RefSeq" id="WP_252660207.1">
    <property type="nucleotide sequence ID" value="NZ_CP098611.1"/>
</dbReference>
<dbReference type="EMBL" id="CP098611">
    <property type="protein sequence ID" value="USR89529.1"/>
    <property type="molecule type" value="Genomic_DNA"/>
</dbReference>
<dbReference type="PANTHER" id="PTHR42839:SF2">
    <property type="entry name" value="ISOCHORISMATE SYNTHASE ENTC"/>
    <property type="match status" value="1"/>
</dbReference>
<dbReference type="Pfam" id="PF00425">
    <property type="entry name" value="Chorismate_bind"/>
    <property type="match status" value="1"/>
</dbReference>
<evidence type="ECO:0000313" key="8">
    <source>
        <dbReference type="Proteomes" id="UP001056708"/>
    </source>
</evidence>
<dbReference type="InterPro" id="IPR015890">
    <property type="entry name" value="Chorismate_C"/>
</dbReference>
<dbReference type="InterPro" id="IPR005801">
    <property type="entry name" value="ADC_synthase"/>
</dbReference>
<sequence length="473" mass="52686">MVVQPSPTQCFKNCQDIERFLFNCQQKLPPALRSHWLSLRVTLPDLDPLLAFDQHQQGDQPSFYLENPRQQRAIAAWGSCCQMRAEGKQRFQKIQDFVNHCHENTTLINPRLGSPQGLQIFCSFSFFDQSSHSLFPAASAFLPQWQLSQEAGQTLATCNLPLTHQSDLSRLSQEIWQTLQQLRSQPSTPPHRSGQALPQPVHCDWRDIQQFQENVQQALKAIAANHLQKVVLSHAIDLQAASPFHLTTALAQLRHRYPDCYSFAIGNGQGQYFIGASPERLLSSHQGQLIADALAGSAPRGETPSTDAQLANHLLSSPKERHEHRVVLHFIQQQLQSLGLTLQPVPPIRLLQLSNIQHLWTPIRANLPNSVHPLQILAQLHPTPAVAGVPCEEACHAIREWETLDRQLYAAPLGWVNGQGDSEFIVGIRSALINGDRARLYAGAGIVAGSDPAKELAEIQLKLQALLNTLNSN</sequence>
<evidence type="ECO:0000256" key="4">
    <source>
        <dbReference type="ARBA" id="ARBA00023235"/>
    </source>
</evidence>
<evidence type="ECO:0000256" key="1">
    <source>
        <dbReference type="ARBA" id="ARBA00000799"/>
    </source>
</evidence>
<reference evidence="7" key="1">
    <citation type="submission" date="2022-06" db="EMBL/GenBank/DDBJ databases">
        <title>Genome sequence of Phormidium yuhuli AB48 isolated from an industrial photobioreactor environment.</title>
        <authorList>
            <person name="Qiu Y."/>
            <person name="Noonan A.J.C."/>
            <person name="Dofher K."/>
            <person name="Koch M."/>
            <person name="Kieft B."/>
            <person name="Lin X."/>
            <person name="Ziels R.M."/>
            <person name="Hallam S.J."/>
        </authorList>
    </citation>
    <scope>NUCLEOTIDE SEQUENCE</scope>
    <source>
        <strain evidence="7">AB48</strain>
    </source>
</reference>
<dbReference type="PANTHER" id="PTHR42839">
    <property type="entry name" value="ISOCHORISMATE SYNTHASE ENTC"/>
    <property type="match status" value="1"/>
</dbReference>
<dbReference type="Proteomes" id="UP001056708">
    <property type="component" value="Chromosome"/>
</dbReference>
<dbReference type="EC" id="5.4.4.2" evidence="3"/>
<keyword evidence="4 7" id="KW-0413">Isomerase</keyword>
<keyword evidence="8" id="KW-1185">Reference proteome</keyword>
<dbReference type="Gene3D" id="3.60.120.10">
    <property type="entry name" value="Anthranilate synthase"/>
    <property type="match status" value="1"/>
</dbReference>
<comment type="catalytic activity">
    <reaction evidence="1">
        <text>chorismate = isochorismate</text>
        <dbReference type="Rhea" id="RHEA:18985"/>
        <dbReference type="ChEBI" id="CHEBI:29748"/>
        <dbReference type="ChEBI" id="CHEBI:29780"/>
        <dbReference type="EC" id="5.4.4.2"/>
    </reaction>
</comment>
<name>A0ABY5AMR4_9CYAN</name>
<accession>A0ABY5AMR4</accession>
<comment type="similarity">
    <text evidence="2">Belongs to the isochorismate synthase family.</text>
</comment>
<dbReference type="NCBIfam" id="TIGR00543">
    <property type="entry name" value="isochor_syn"/>
    <property type="match status" value="1"/>
</dbReference>
<dbReference type="GO" id="GO:0008909">
    <property type="term" value="F:isochorismate synthase activity"/>
    <property type="evidence" value="ECO:0007669"/>
    <property type="project" value="UniProtKB-EC"/>
</dbReference>
<dbReference type="SUPFAM" id="SSF56322">
    <property type="entry name" value="ADC synthase"/>
    <property type="match status" value="1"/>
</dbReference>
<feature type="domain" description="Chorismate-utilising enzyme C-terminal" evidence="6">
    <location>
        <begin position="209"/>
        <end position="462"/>
    </location>
</feature>
<dbReference type="InterPro" id="IPR004561">
    <property type="entry name" value="IsoChor_synthase"/>
</dbReference>
<gene>
    <name evidence="7" type="ORF">NEA10_11575</name>
</gene>
<evidence type="ECO:0000313" key="7">
    <source>
        <dbReference type="EMBL" id="USR89529.1"/>
    </source>
</evidence>
<evidence type="ECO:0000256" key="5">
    <source>
        <dbReference type="ARBA" id="ARBA00041564"/>
    </source>
</evidence>
<evidence type="ECO:0000256" key="2">
    <source>
        <dbReference type="ARBA" id="ARBA00005297"/>
    </source>
</evidence>
<proteinExistence type="inferred from homology"/>